<evidence type="ECO:0000313" key="2">
    <source>
        <dbReference type="Proteomes" id="UP000076532"/>
    </source>
</evidence>
<feature type="non-terminal residue" evidence="1">
    <location>
        <position position="1"/>
    </location>
</feature>
<organism evidence="1 2">
    <name type="scientific">Athelia psychrophila</name>
    <dbReference type="NCBI Taxonomy" id="1759441"/>
    <lineage>
        <taxon>Eukaryota</taxon>
        <taxon>Fungi</taxon>
        <taxon>Dikarya</taxon>
        <taxon>Basidiomycota</taxon>
        <taxon>Agaricomycotina</taxon>
        <taxon>Agaricomycetes</taxon>
        <taxon>Agaricomycetidae</taxon>
        <taxon>Atheliales</taxon>
        <taxon>Atheliaceae</taxon>
        <taxon>Athelia</taxon>
    </lineage>
</organism>
<name>A0A166JZR4_9AGAM</name>
<sequence length="116" mass="13028">RGIPEEYTGWLKRRLEGKKTVLHFDGFKSELFDVSNGLEQGCSGSPLWFLFLNADSIDDSNFEKDETGAAFMDDTYLGARAKTPEESNSMLEAMMTRPGGALEWAKSHHACFELDK</sequence>
<feature type="non-terminal residue" evidence="1">
    <location>
        <position position="116"/>
    </location>
</feature>
<keyword evidence="2" id="KW-1185">Reference proteome</keyword>
<protein>
    <submittedName>
        <fullName evidence="1">Uncharacterized protein</fullName>
    </submittedName>
</protein>
<dbReference type="EMBL" id="KV417548">
    <property type="protein sequence ID" value="KZP21377.1"/>
    <property type="molecule type" value="Genomic_DNA"/>
</dbReference>
<proteinExistence type="predicted"/>
<dbReference type="AlphaFoldDB" id="A0A166JZR4"/>
<dbReference type="Proteomes" id="UP000076532">
    <property type="component" value="Unassembled WGS sequence"/>
</dbReference>
<evidence type="ECO:0000313" key="1">
    <source>
        <dbReference type="EMBL" id="KZP21377.1"/>
    </source>
</evidence>
<dbReference type="OrthoDB" id="3044497at2759"/>
<accession>A0A166JZR4</accession>
<gene>
    <name evidence="1" type="ORF">FIBSPDRAFT_688183</name>
</gene>
<reference evidence="1 2" key="1">
    <citation type="journal article" date="2016" name="Mol. Biol. Evol.">
        <title>Comparative Genomics of Early-Diverging Mushroom-Forming Fungi Provides Insights into the Origins of Lignocellulose Decay Capabilities.</title>
        <authorList>
            <person name="Nagy L.G."/>
            <person name="Riley R."/>
            <person name="Tritt A."/>
            <person name="Adam C."/>
            <person name="Daum C."/>
            <person name="Floudas D."/>
            <person name="Sun H."/>
            <person name="Yadav J.S."/>
            <person name="Pangilinan J."/>
            <person name="Larsson K.H."/>
            <person name="Matsuura K."/>
            <person name="Barry K."/>
            <person name="Labutti K."/>
            <person name="Kuo R."/>
            <person name="Ohm R.A."/>
            <person name="Bhattacharya S.S."/>
            <person name="Shirouzu T."/>
            <person name="Yoshinaga Y."/>
            <person name="Martin F.M."/>
            <person name="Grigoriev I.V."/>
            <person name="Hibbett D.S."/>
        </authorList>
    </citation>
    <scope>NUCLEOTIDE SEQUENCE [LARGE SCALE GENOMIC DNA]</scope>
    <source>
        <strain evidence="1 2">CBS 109695</strain>
    </source>
</reference>